<dbReference type="PANTHER" id="PTHR24159:SF5">
    <property type="entry name" value="ANK_REP_REGION DOMAIN-CONTAINING PROTEIN"/>
    <property type="match status" value="1"/>
</dbReference>
<dbReference type="SUPFAM" id="SSF48403">
    <property type="entry name" value="Ankyrin repeat"/>
    <property type="match status" value="1"/>
</dbReference>
<keyword evidence="3" id="KW-1185">Reference proteome</keyword>
<dbReference type="Pfam" id="PF11929">
    <property type="entry name" value="DUF3447"/>
    <property type="match status" value="1"/>
</dbReference>
<dbReference type="PANTHER" id="PTHR24159">
    <property type="match status" value="1"/>
</dbReference>
<gene>
    <name evidence="2" type="ORF">M9Y10_000370</name>
</gene>
<protein>
    <recommendedName>
        <fullName evidence="1">DUF3447 domain-containing protein</fullName>
    </recommendedName>
</protein>
<accession>A0ABR2L419</accession>
<proteinExistence type="predicted"/>
<dbReference type="Proteomes" id="UP001470230">
    <property type="component" value="Unassembled WGS sequence"/>
</dbReference>
<evidence type="ECO:0000313" key="3">
    <source>
        <dbReference type="Proteomes" id="UP001470230"/>
    </source>
</evidence>
<dbReference type="Gene3D" id="1.25.40.20">
    <property type="entry name" value="Ankyrin repeat-containing domain"/>
    <property type="match status" value="1"/>
</dbReference>
<dbReference type="InterPro" id="IPR036770">
    <property type="entry name" value="Ankyrin_rpt-contain_sf"/>
</dbReference>
<comment type="caution">
    <text evidence="2">The sequence shown here is derived from an EMBL/GenBank/DDBJ whole genome shotgun (WGS) entry which is preliminary data.</text>
</comment>
<organism evidence="2 3">
    <name type="scientific">Tritrichomonas musculus</name>
    <dbReference type="NCBI Taxonomy" id="1915356"/>
    <lineage>
        <taxon>Eukaryota</taxon>
        <taxon>Metamonada</taxon>
        <taxon>Parabasalia</taxon>
        <taxon>Tritrichomonadida</taxon>
        <taxon>Tritrichomonadidae</taxon>
        <taxon>Tritrichomonas</taxon>
    </lineage>
</organism>
<dbReference type="SMART" id="SM00248">
    <property type="entry name" value="ANK"/>
    <property type="match status" value="5"/>
</dbReference>
<dbReference type="InterPro" id="IPR020683">
    <property type="entry name" value="DUF3447"/>
</dbReference>
<dbReference type="EMBL" id="JAPFFF010000001">
    <property type="protein sequence ID" value="KAK8898102.1"/>
    <property type="molecule type" value="Genomic_DNA"/>
</dbReference>
<dbReference type="InterPro" id="IPR002110">
    <property type="entry name" value="Ankyrin_rpt"/>
</dbReference>
<evidence type="ECO:0000313" key="2">
    <source>
        <dbReference type="EMBL" id="KAK8898102.1"/>
    </source>
</evidence>
<name>A0ABR2L419_9EUKA</name>
<evidence type="ECO:0000259" key="1">
    <source>
        <dbReference type="Pfam" id="PF11929"/>
    </source>
</evidence>
<reference evidence="2 3" key="1">
    <citation type="submission" date="2024-04" db="EMBL/GenBank/DDBJ databases">
        <title>Tritrichomonas musculus Genome.</title>
        <authorList>
            <person name="Alves-Ferreira E."/>
            <person name="Grigg M."/>
            <person name="Lorenzi H."/>
            <person name="Galac M."/>
        </authorList>
    </citation>
    <scope>NUCLEOTIDE SEQUENCE [LARGE SCALE GENOMIC DNA]</scope>
    <source>
        <strain evidence="2 3">EAF2021</strain>
    </source>
</reference>
<feature type="domain" description="DUF3447" evidence="1">
    <location>
        <begin position="175"/>
        <end position="251"/>
    </location>
</feature>
<sequence>MYSDEEIIQVKEFIETNNLFENTRKSLSTMKLIASIVYARPELIDNIIKLLSYFENIEIENYPPRYKWLSHFTVIWRYKLIDYLLYYSPEKDSEIFDSDINLDNPCINAIYDDDIEQLQQLISLNNINLNEPISYFYNFKKSLYNNATLLQYSALFGSIKCFKYLLMNSENTDYDSLLKYSIAGGNYGIIHITENGIQNPYTKSNNNLLYLAIQHMNNDLIEYIIDNYDIKINAECYIQCIYSSNYDAFLAIMEIDENKNINEYGEIGSTPLDIAAFEGYLNFTKFLFSLNVVDAFKLNNYGHSILRSAMKMENIDTVKFIIKHNYLSNNYNYKFQDYFYAYFFCNKNISNLFTIKSNEDDYLYDDTDDFIEENHCYIKFMKLRNLSKFNNNLKSKIERNKLFKKQIREYQKTFVIDDQ</sequence>